<protein>
    <recommendedName>
        <fullName evidence="4">Phenyloxazoline synthase MbtB</fullName>
    </recommendedName>
    <alternativeName>
        <fullName evidence="8">Mycobactin synthetase protein B</fullName>
    </alternativeName>
</protein>
<dbReference type="InterPro" id="IPR025110">
    <property type="entry name" value="AMP-bd_C"/>
</dbReference>
<dbReference type="RefSeq" id="WP_344968414.1">
    <property type="nucleotide sequence ID" value="NZ_BAABDD010000004.1"/>
</dbReference>
<keyword evidence="5" id="KW-0596">Phosphopantetheine</keyword>
<dbReference type="Pfam" id="PF13193">
    <property type="entry name" value="AMP-binding_C"/>
    <property type="match status" value="1"/>
</dbReference>
<dbReference type="InterPro" id="IPR020845">
    <property type="entry name" value="AMP-binding_CS"/>
</dbReference>
<dbReference type="PANTHER" id="PTHR45527">
    <property type="entry name" value="NONRIBOSOMAL PEPTIDE SYNTHETASE"/>
    <property type="match status" value="1"/>
</dbReference>
<dbReference type="PROSITE" id="PS00012">
    <property type="entry name" value="PHOSPHOPANTETHEINE"/>
    <property type="match status" value="1"/>
</dbReference>
<dbReference type="InterPro" id="IPR006162">
    <property type="entry name" value="Ppantetheine_attach_site"/>
</dbReference>
<evidence type="ECO:0000256" key="2">
    <source>
        <dbReference type="ARBA" id="ARBA00005102"/>
    </source>
</evidence>
<dbReference type="Proteomes" id="UP001500908">
    <property type="component" value="Unassembled WGS sequence"/>
</dbReference>
<dbReference type="Gene3D" id="3.30.559.30">
    <property type="entry name" value="Nonribosomal peptide synthetase, condensation domain"/>
    <property type="match status" value="1"/>
</dbReference>
<dbReference type="InterPro" id="IPR036736">
    <property type="entry name" value="ACP-like_sf"/>
</dbReference>
<dbReference type="Gene3D" id="3.30.559.10">
    <property type="entry name" value="Chloramphenicol acetyltransferase-like domain"/>
    <property type="match status" value="1"/>
</dbReference>
<comment type="similarity">
    <text evidence="3">Belongs to the ATP-dependent AMP-binding enzyme family. MbtB subfamily.</text>
</comment>
<reference evidence="12" key="1">
    <citation type="journal article" date="2019" name="Int. J. Syst. Evol. Microbiol.">
        <title>The Global Catalogue of Microorganisms (GCM) 10K type strain sequencing project: providing services to taxonomists for standard genome sequencing and annotation.</title>
        <authorList>
            <consortium name="The Broad Institute Genomics Platform"/>
            <consortium name="The Broad Institute Genome Sequencing Center for Infectious Disease"/>
            <person name="Wu L."/>
            <person name="Ma J."/>
        </authorList>
    </citation>
    <scope>NUCLEOTIDE SEQUENCE [LARGE SCALE GENOMIC DNA]</scope>
    <source>
        <strain evidence="12">JCM 17137</strain>
    </source>
</reference>
<dbReference type="NCBIfam" id="TIGR01733">
    <property type="entry name" value="AA-adenyl-dom"/>
    <property type="match status" value="1"/>
</dbReference>
<dbReference type="Pfam" id="PF00501">
    <property type="entry name" value="AMP-binding"/>
    <property type="match status" value="1"/>
</dbReference>
<comment type="cofactor">
    <cofactor evidence="1">
        <name>pantetheine 4'-phosphate</name>
        <dbReference type="ChEBI" id="CHEBI:47942"/>
    </cofactor>
</comment>
<feature type="domain" description="Carrier" evidence="10">
    <location>
        <begin position="1065"/>
        <end position="1140"/>
    </location>
</feature>
<dbReference type="InterPro" id="IPR057737">
    <property type="entry name" value="Condensation_MtbB-like"/>
</dbReference>
<sequence length="1153" mass="126289">MQAGTHGSALTLEDMRAAVAAALDEDPAAIGDDDDLLRLGLDSIGVIRLASRWRHAGLPVTAAGLLERRTLAQWWELANGGETSADTAPAAETETGAELPEVDESAPFELTPMQHAYWVGRTDGQVLGGVGAHFYNEFDGHGVDPERLERAVRALIERHGMLRARFDAEGRQRITPHGAWPGLRVHDLRDLAEPELGQRLSSLRESLSHRRLDVHEGHVFDIQLSLLPQGATRVHVAIEMLVSDAHSFRILLADLAHLYGNPDEPLPPLEVSYPAYLAARRQGRDTERERARAYWQSRLAELPGAPELPLALAPEQVTSHRMTRRFTWLAAAERDRLAAMAREHGVTPSVVFLTAFAEVLAAWSAHHHFLLNLPLYDRELLHPDVWGLVGDFTNLLLLQVNAEGELSFAQRARHVQEQLQADVSHAAYSGVEVLRDLNRLTPEGPGGRGFAPVVFTSALSLGELFGQQAREAFGDPGWTMSQTPQVWLDHQVTEREDGLFLNWDAVEELFPEGVLDAMFDAYVELLNGLLTPESWQRAPKPQPQEQLATREALREADRPVSGETLHSRFFARAAEEPQRPALLWGDGATMGYGALAEAALRVAGALRERGVGPGDPIGVSLPKGPEQITAVLGVLAAGATYVPVGVDQPAQRLARIVARAGVRTVLTDPRWRAGTDWPEGVETLSPADAAAGEPLSAPVAVSDTDLAYVIFTSGSTGEPKGVEMPHRGAVNTIDDINERFGVGPEDRSLALSALDFDLSVYDLFGPLSAGGAVVLIDEDDRRSPERWAELAGRHAVTVINCVPTLLDRMLAATTDGEFCPRLRLVLLGGDWVGLDLPGRLAQRRPGCRFVALGGTTETAIHSTICEVVGEVPRQWRSIPYGRPLRNQRFRVVDPRGRDCPDWVPGELWIGGTGVATGYRNDPTLTAERFVHHNNHRWYRTGDLGRYWPDGTLEFLGRADHQVKIRGHRIEPGEIETALKDHPDITDAAVIATGTPTPHLHAAIVTTTPPPTDTLRDFLLTRLPAAMLPEHITPLDTLPLSPNGKIDRTTLTHTLTHHTPTTTHEPPHGDLEHHIATIWTDLLNTPTISRHDSFFTLGGDSLLATQMAERIRRRFGVELSLRQIFTEPDIAGVAALVAQQRDETGGDTIEEGVL</sequence>
<organism evidence="11 12">
    <name type="scientific">Salinactinospora qingdaonensis</name>
    <dbReference type="NCBI Taxonomy" id="702744"/>
    <lineage>
        <taxon>Bacteria</taxon>
        <taxon>Bacillati</taxon>
        <taxon>Actinomycetota</taxon>
        <taxon>Actinomycetes</taxon>
        <taxon>Streptosporangiales</taxon>
        <taxon>Nocardiopsidaceae</taxon>
        <taxon>Salinactinospora</taxon>
    </lineage>
</organism>
<evidence type="ECO:0000256" key="7">
    <source>
        <dbReference type="ARBA" id="ARBA00022598"/>
    </source>
</evidence>
<evidence type="ECO:0000313" key="11">
    <source>
        <dbReference type="EMBL" id="GAA3734309.1"/>
    </source>
</evidence>
<evidence type="ECO:0000256" key="5">
    <source>
        <dbReference type="ARBA" id="ARBA00022450"/>
    </source>
</evidence>
<dbReference type="SUPFAM" id="SSF56801">
    <property type="entry name" value="Acetyl-CoA synthetase-like"/>
    <property type="match status" value="1"/>
</dbReference>
<evidence type="ECO:0000256" key="8">
    <source>
        <dbReference type="ARBA" id="ARBA00033440"/>
    </source>
</evidence>
<dbReference type="InterPro" id="IPR020806">
    <property type="entry name" value="PKS_PP-bd"/>
</dbReference>
<dbReference type="PROSITE" id="PS50075">
    <property type="entry name" value="CARRIER"/>
    <property type="match status" value="2"/>
</dbReference>
<accession>A0ABP7FBZ5</accession>
<evidence type="ECO:0000256" key="9">
    <source>
        <dbReference type="SAM" id="MobiDB-lite"/>
    </source>
</evidence>
<dbReference type="Gene3D" id="3.30.300.30">
    <property type="match status" value="1"/>
</dbReference>
<dbReference type="Gene3D" id="3.40.50.12780">
    <property type="entry name" value="N-terminal domain of ligase-like"/>
    <property type="match status" value="1"/>
</dbReference>
<gene>
    <name evidence="11" type="ORF">GCM10022402_13280</name>
</gene>
<proteinExistence type="inferred from homology"/>
<evidence type="ECO:0000256" key="6">
    <source>
        <dbReference type="ARBA" id="ARBA00022553"/>
    </source>
</evidence>
<dbReference type="PANTHER" id="PTHR45527:SF10">
    <property type="entry name" value="PYOCHELIN SYNTHASE PCHF"/>
    <property type="match status" value="1"/>
</dbReference>
<evidence type="ECO:0000256" key="4">
    <source>
        <dbReference type="ARBA" id="ARBA00016743"/>
    </source>
</evidence>
<dbReference type="InterPro" id="IPR042099">
    <property type="entry name" value="ANL_N_sf"/>
</dbReference>
<evidence type="ECO:0000259" key="10">
    <source>
        <dbReference type="PROSITE" id="PS50075"/>
    </source>
</evidence>
<name>A0ABP7FBZ5_9ACTN</name>
<dbReference type="Pfam" id="PF00668">
    <property type="entry name" value="Condensation"/>
    <property type="match status" value="1"/>
</dbReference>
<dbReference type="InterPro" id="IPR009081">
    <property type="entry name" value="PP-bd_ACP"/>
</dbReference>
<dbReference type="SUPFAM" id="SSF52777">
    <property type="entry name" value="CoA-dependent acyltransferases"/>
    <property type="match status" value="2"/>
</dbReference>
<dbReference type="SMART" id="SM00823">
    <property type="entry name" value="PKS_PP"/>
    <property type="match status" value="2"/>
</dbReference>
<keyword evidence="12" id="KW-1185">Reference proteome</keyword>
<feature type="domain" description="Carrier" evidence="10">
    <location>
        <begin position="9"/>
        <end position="82"/>
    </location>
</feature>
<dbReference type="InterPro" id="IPR023213">
    <property type="entry name" value="CAT-like_dom_sf"/>
</dbReference>
<dbReference type="CDD" id="cd19535">
    <property type="entry name" value="Cyc_NRPS"/>
    <property type="match status" value="1"/>
</dbReference>
<comment type="pathway">
    <text evidence="2">Siderophore biosynthesis; mycobactin biosynthesis.</text>
</comment>
<comment type="caution">
    <text evidence="11">The sequence shown here is derived from an EMBL/GenBank/DDBJ whole genome shotgun (WGS) entry which is preliminary data.</text>
</comment>
<keyword evidence="7" id="KW-0436">Ligase</keyword>
<dbReference type="CDD" id="cd12114">
    <property type="entry name" value="A_NRPS_TlmIV_like"/>
    <property type="match status" value="1"/>
</dbReference>
<dbReference type="SUPFAM" id="SSF47336">
    <property type="entry name" value="ACP-like"/>
    <property type="match status" value="2"/>
</dbReference>
<keyword evidence="6" id="KW-0597">Phosphoprotein</keyword>
<feature type="region of interest" description="Disordered" evidence="9">
    <location>
        <begin position="534"/>
        <end position="558"/>
    </location>
</feature>
<dbReference type="Pfam" id="PF00550">
    <property type="entry name" value="PP-binding"/>
    <property type="match status" value="2"/>
</dbReference>
<dbReference type="InterPro" id="IPR000873">
    <property type="entry name" value="AMP-dep_synth/lig_dom"/>
</dbReference>
<evidence type="ECO:0000256" key="3">
    <source>
        <dbReference type="ARBA" id="ARBA00007380"/>
    </source>
</evidence>
<dbReference type="InterPro" id="IPR045851">
    <property type="entry name" value="AMP-bd_C_sf"/>
</dbReference>
<evidence type="ECO:0000313" key="12">
    <source>
        <dbReference type="Proteomes" id="UP001500908"/>
    </source>
</evidence>
<evidence type="ECO:0000256" key="1">
    <source>
        <dbReference type="ARBA" id="ARBA00001957"/>
    </source>
</evidence>
<dbReference type="InterPro" id="IPR001242">
    <property type="entry name" value="Condensation_dom"/>
</dbReference>
<dbReference type="InterPro" id="IPR010071">
    <property type="entry name" value="AA_adenyl_dom"/>
</dbReference>
<dbReference type="EMBL" id="BAABDD010000004">
    <property type="protein sequence ID" value="GAA3734309.1"/>
    <property type="molecule type" value="Genomic_DNA"/>
</dbReference>
<dbReference type="Gene3D" id="1.10.1200.10">
    <property type="entry name" value="ACP-like"/>
    <property type="match status" value="2"/>
</dbReference>
<dbReference type="PROSITE" id="PS00455">
    <property type="entry name" value="AMP_BINDING"/>
    <property type="match status" value="1"/>
</dbReference>